<dbReference type="GO" id="GO:0003954">
    <property type="term" value="F:NADH dehydrogenase activity"/>
    <property type="evidence" value="ECO:0007669"/>
    <property type="project" value="TreeGrafter"/>
</dbReference>
<evidence type="ECO:0000256" key="10">
    <source>
        <dbReference type="ARBA" id="ARBA00023004"/>
    </source>
</evidence>
<keyword evidence="5" id="KW-0001">2Fe-2S</keyword>
<name>A0A4Q0SYH4_9BACT</name>
<dbReference type="Pfam" id="PF10588">
    <property type="entry name" value="NADH-G_4Fe-4S_3"/>
    <property type="match status" value="1"/>
</dbReference>
<evidence type="ECO:0000313" key="19">
    <source>
        <dbReference type="EMBL" id="RXH56245.1"/>
    </source>
</evidence>
<comment type="cofactor">
    <cofactor evidence="14">
        <name>[2Fe-2S] cluster</name>
        <dbReference type="ChEBI" id="CHEBI:190135"/>
    </cofactor>
</comment>
<accession>A0A4Q0SYH4</accession>
<dbReference type="CDD" id="cd00207">
    <property type="entry name" value="fer2"/>
    <property type="match status" value="1"/>
</dbReference>
<dbReference type="InterPro" id="IPR006963">
    <property type="entry name" value="Mopterin_OxRdtase_4Fe-4S_dom"/>
</dbReference>
<keyword evidence="7" id="KW-0479">Metal-binding</keyword>
<organism evidence="19 20">
    <name type="scientific">Granulicella sibirica</name>
    <dbReference type="NCBI Taxonomy" id="2479048"/>
    <lineage>
        <taxon>Bacteria</taxon>
        <taxon>Pseudomonadati</taxon>
        <taxon>Acidobacteriota</taxon>
        <taxon>Terriglobia</taxon>
        <taxon>Terriglobales</taxon>
        <taxon>Acidobacteriaceae</taxon>
        <taxon>Granulicella</taxon>
    </lineage>
</organism>
<dbReference type="InterPro" id="IPR001041">
    <property type="entry name" value="2Fe-2S_ferredoxin-type"/>
</dbReference>
<feature type="domain" description="4Fe-4S His(Cys)3-ligated-type" evidence="18">
    <location>
        <begin position="80"/>
        <end position="119"/>
    </location>
</feature>
<evidence type="ECO:0000256" key="2">
    <source>
        <dbReference type="ARBA" id="ARBA00004370"/>
    </source>
</evidence>
<sequence>MPDVTFTVDGTKITAPAGTLLIEACKTAGLEIPAFCYYPGLSLQAACRMCVVRIEKMPKLQTACTTPVAEGMVVFSETPEIAQARKATLQLLLGNHPLDCPVCDAGGECELQDMTFKYGAADSFYAEPKNHREEQKWSPVVYFDRPRCILCYRCVRMCGEGMDVFALGIQNRGSSSVIAPNIPALQSPDDLAHVDCEQCGMCIDACPVGALTSGTYRYKTRPWEMNHTPTVCTHCGDGCKTTLGVRSTTDGSEIVRGDNRDKSGLNNDFLCNKGRYAFDFANSTDRITTPLVRQPDGTLKPVSWEVALDHAGKKLRELRDTRGGKSIGVVGSNRITNEEAYLLQKFARSVLQTNNIDHHRTADYTSLAQALSGHTGRTASQHDVANAPAVMIIGGDPTNENPLTAWNLRSSVRINAARLHIANHQQIKLTRQAKTYLQLPDFGYGTFVSYMAGDEAALDGVENADAFRAFRTAVRAEESLIVLLGNDLRGADLKKLLAFGLTLPNRKFALLSDYVNSRGAADMGLLPDMLPGYTPASGASTFGETTIPSTPGLDMLEIFDAAAKGDLSALYVVGANPVARYDIDPATLKNTFVVVQEMFLTETAKIADVILPAANLYEKAGSVTNSYGDLQRVSKAGDRAGVRTDFEMIVRLADKIGAKVSDLVPFGKGTRADMGQTRGAQSGEADRHAVWLTANNLEPRLSPFDANAILDEIQRLVPGYDKMLRLQLLSGNDQHLSPAAPAPLVQIDNRRDLVLPAKDKLFTSGTLGRYSPMLDDLQLNDARLAAQKLVHIEGQTAAD</sequence>
<dbReference type="InterPro" id="IPR000283">
    <property type="entry name" value="NADH_UbQ_OxRdtase_75kDa_su_CS"/>
</dbReference>
<feature type="domain" description="4Fe-4S ferredoxin-type" evidence="16">
    <location>
        <begin position="187"/>
        <end position="216"/>
    </location>
</feature>
<dbReference type="Pfam" id="PF13510">
    <property type="entry name" value="Fer2_4"/>
    <property type="match status" value="1"/>
</dbReference>
<dbReference type="SUPFAM" id="SSF53706">
    <property type="entry name" value="Formate dehydrogenase/DMSO reductase, domains 1-3"/>
    <property type="match status" value="1"/>
</dbReference>
<dbReference type="Gene3D" id="3.10.20.740">
    <property type="match status" value="1"/>
</dbReference>
<comment type="similarity">
    <text evidence="3">Belongs to the complex I 75 kDa subunit family.</text>
</comment>
<keyword evidence="8" id="KW-0677">Repeat</keyword>
<dbReference type="GO" id="GO:0016020">
    <property type="term" value="C:membrane"/>
    <property type="evidence" value="ECO:0007669"/>
    <property type="project" value="UniProtKB-SubCell"/>
</dbReference>
<evidence type="ECO:0000259" key="16">
    <source>
        <dbReference type="PROSITE" id="PS51379"/>
    </source>
</evidence>
<evidence type="ECO:0000256" key="14">
    <source>
        <dbReference type="ARBA" id="ARBA00034078"/>
    </source>
</evidence>
<proteinExistence type="inferred from homology"/>
<dbReference type="SUPFAM" id="SSF54862">
    <property type="entry name" value="4Fe-4S ferredoxins"/>
    <property type="match status" value="1"/>
</dbReference>
<dbReference type="PROSITE" id="PS51085">
    <property type="entry name" value="2FE2S_FER_2"/>
    <property type="match status" value="1"/>
</dbReference>
<comment type="caution">
    <text evidence="19">The sequence shown here is derived from an EMBL/GenBank/DDBJ whole genome shotgun (WGS) entry which is preliminary data.</text>
</comment>
<dbReference type="FunFam" id="3.30.70.20:FF:000035">
    <property type="entry name" value="Iron hydrogenase 1"/>
    <property type="match status" value="1"/>
</dbReference>
<protein>
    <submittedName>
        <fullName evidence="19">NADH-ubiquinone oxidoreductase chain G</fullName>
    </submittedName>
</protein>
<dbReference type="InterPro" id="IPR054351">
    <property type="entry name" value="NADH_UbQ_OxRdtase_ferredoxin"/>
</dbReference>
<gene>
    <name evidence="19" type="ORF">GRAN_3102</name>
</gene>
<dbReference type="GO" id="GO:0051537">
    <property type="term" value="F:2 iron, 2 sulfur cluster binding"/>
    <property type="evidence" value="ECO:0007669"/>
    <property type="project" value="UniProtKB-KW"/>
</dbReference>
<keyword evidence="12" id="KW-0520">NAD</keyword>
<evidence type="ECO:0000256" key="12">
    <source>
        <dbReference type="ARBA" id="ARBA00023027"/>
    </source>
</evidence>
<reference evidence="19 20" key="1">
    <citation type="submission" date="2018-11" db="EMBL/GenBank/DDBJ databases">
        <authorList>
            <person name="Mardanov A.V."/>
            <person name="Ravin N.V."/>
            <person name="Dedysh S.N."/>
        </authorList>
    </citation>
    <scope>NUCLEOTIDE SEQUENCE [LARGE SCALE GENOMIC DNA]</scope>
    <source>
        <strain evidence="19 20">AF10</strain>
    </source>
</reference>
<keyword evidence="4" id="KW-0004">4Fe-4S</keyword>
<evidence type="ECO:0000256" key="8">
    <source>
        <dbReference type="ARBA" id="ARBA00022737"/>
    </source>
</evidence>
<dbReference type="InterPro" id="IPR006656">
    <property type="entry name" value="Mopterin_OxRdtase"/>
</dbReference>
<dbReference type="EMBL" id="RDSM01000002">
    <property type="protein sequence ID" value="RXH56245.1"/>
    <property type="molecule type" value="Genomic_DNA"/>
</dbReference>
<evidence type="ECO:0000256" key="11">
    <source>
        <dbReference type="ARBA" id="ARBA00023014"/>
    </source>
</evidence>
<keyword evidence="11" id="KW-0411">Iron-sulfur</keyword>
<evidence type="ECO:0000313" key="20">
    <source>
        <dbReference type="Proteomes" id="UP000289437"/>
    </source>
</evidence>
<dbReference type="PROSITE" id="PS51669">
    <property type="entry name" value="4FE4S_MOW_BIS_MGD"/>
    <property type="match status" value="1"/>
</dbReference>
<comment type="cofactor">
    <cofactor evidence="1">
        <name>[4Fe-4S] cluster</name>
        <dbReference type="ChEBI" id="CHEBI:49883"/>
    </cofactor>
</comment>
<evidence type="ECO:0000256" key="6">
    <source>
        <dbReference type="ARBA" id="ARBA00022719"/>
    </source>
</evidence>
<evidence type="ECO:0000256" key="1">
    <source>
        <dbReference type="ARBA" id="ARBA00001966"/>
    </source>
</evidence>
<dbReference type="GO" id="GO:0048038">
    <property type="term" value="F:quinone binding"/>
    <property type="evidence" value="ECO:0007669"/>
    <property type="project" value="UniProtKB-KW"/>
</dbReference>
<evidence type="ECO:0000256" key="3">
    <source>
        <dbReference type="ARBA" id="ARBA00005404"/>
    </source>
</evidence>
<dbReference type="InterPro" id="IPR036010">
    <property type="entry name" value="2Fe-2S_ferredoxin-like_sf"/>
</dbReference>
<evidence type="ECO:0000259" key="17">
    <source>
        <dbReference type="PROSITE" id="PS51669"/>
    </source>
</evidence>
<evidence type="ECO:0000259" key="15">
    <source>
        <dbReference type="PROSITE" id="PS51085"/>
    </source>
</evidence>
<keyword evidence="9" id="KW-1278">Translocase</keyword>
<feature type="domain" description="4Fe-4S ferredoxin-type" evidence="16">
    <location>
        <begin position="139"/>
        <end position="168"/>
    </location>
</feature>
<dbReference type="Gene3D" id="2.20.25.90">
    <property type="entry name" value="ADC-like domains"/>
    <property type="match status" value="1"/>
</dbReference>
<dbReference type="Pfam" id="PF22117">
    <property type="entry name" value="Fer4_Nqo3"/>
    <property type="match status" value="1"/>
</dbReference>
<dbReference type="PROSITE" id="PS51839">
    <property type="entry name" value="4FE4S_HC3"/>
    <property type="match status" value="1"/>
</dbReference>
<dbReference type="PROSITE" id="PS00641">
    <property type="entry name" value="COMPLEX1_75K_1"/>
    <property type="match status" value="1"/>
</dbReference>
<dbReference type="SUPFAM" id="SSF54292">
    <property type="entry name" value="2Fe-2S ferredoxin-like"/>
    <property type="match status" value="1"/>
</dbReference>
<feature type="domain" description="4Fe-4S Mo/W bis-MGD-type" evidence="17">
    <location>
        <begin position="225"/>
        <end position="285"/>
    </location>
</feature>
<dbReference type="GO" id="GO:0046872">
    <property type="term" value="F:metal ion binding"/>
    <property type="evidence" value="ECO:0007669"/>
    <property type="project" value="UniProtKB-KW"/>
</dbReference>
<dbReference type="GO" id="GO:0051539">
    <property type="term" value="F:4 iron, 4 sulfur cluster binding"/>
    <property type="evidence" value="ECO:0007669"/>
    <property type="project" value="UniProtKB-KW"/>
</dbReference>
<evidence type="ECO:0000256" key="7">
    <source>
        <dbReference type="ARBA" id="ARBA00022723"/>
    </source>
</evidence>
<keyword evidence="20" id="KW-1185">Reference proteome</keyword>
<feature type="domain" description="2Fe-2S ferredoxin-type" evidence="15">
    <location>
        <begin position="2"/>
        <end position="80"/>
    </location>
</feature>
<dbReference type="Proteomes" id="UP000289437">
    <property type="component" value="Unassembled WGS sequence"/>
</dbReference>
<keyword evidence="19" id="KW-0830">Ubiquinone</keyword>
<dbReference type="Gene3D" id="3.40.50.740">
    <property type="match status" value="2"/>
</dbReference>
<dbReference type="Pfam" id="PF04879">
    <property type="entry name" value="Molybdop_Fe4S4"/>
    <property type="match status" value="1"/>
</dbReference>
<dbReference type="SMART" id="SM00926">
    <property type="entry name" value="Molybdop_Fe4S4"/>
    <property type="match status" value="1"/>
</dbReference>
<dbReference type="Pfam" id="PF00384">
    <property type="entry name" value="Molybdopterin"/>
    <property type="match status" value="1"/>
</dbReference>
<dbReference type="SMART" id="SM00929">
    <property type="entry name" value="NADH-G_4Fe-4S_3"/>
    <property type="match status" value="1"/>
</dbReference>
<dbReference type="GO" id="GO:0042773">
    <property type="term" value="P:ATP synthesis coupled electron transport"/>
    <property type="evidence" value="ECO:0007669"/>
    <property type="project" value="InterPro"/>
</dbReference>
<dbReference type="PROSITE" id="PS51379">
    <property type="entry name" value="4FE4S_FER_2"/>
    <property type="match status" value="2"/>
</dbReference>
<keyword evidence="13" id="KW-0472">Membrane</keyword>
<keyword evidence="10" id="KW-0408">Iron</keyword>
<dbReference type="PROSITE" id="PS00643">
    <property type="entry name" value="COMPLEX1_75K_3"/>
    <property type="match status" value="1"/>
</dbReference>
<comment type="subcellular location">
    <subcellularLocation>
        <location evidence="2">Membrane</location>
    </subcellularLocation>
</comment>
<dbReference type="InterPro" id="IPR019574">
    <property type="entry name" value="NADH_UbQ_OxRdtase_Gsu_4Fe4S-bd"/>
</dbReference>
<dbReference type="PROSITE" id="PS00642">
    <property type="entry name" value="COMPLEX1_75K_2"/>
    <property type="match status" value="1"/>
</dbReference>
<dbReference type="AlphaFoldDB" id="A0A4Q0SYH4"/>
<dbReference type="RefSeq" id="WP_128913742.1">
    <property type="nucleotide sequence ID" value="NZ_RDSM01000002.1"/>
</dbReference>
<evidence type="ECO:0000256" key="9">
    <source>
        <dbReference type="ARBA" id="ARBA00022967"/>
    </source>
</evidence>
<dbReference type="GO" id="GO:0008137">
    <property type="term" value="F:NADH dehydrogenase (ubiquinone) activity"/>
    <property type="evidence" value="ECO:0007669"/>
    <property type="project" value="InterPro"/>
</dbReference>
<dbReference type="OrthoDB" id="9805142at2"/>
<dbReference type="Gene3D" id="3.40.228.10">
    <property type="entry name" value="Dimethylsulfoxide Reductase, domain 2"/>
    <property type="match status" value="1"/>
</dbReference>
<keyword evidence="6" id="KW-0874">Quinone</keyword>
<dbReference type="PANTHER" id="PTHR43105">
    <property type="entry name" value="RESPIRATORY NITRATE REDUCTASE"/>
    <property type="match status" value="1"/>
</dbReference>
<dbReference type="PROSITE" id="PS00198">
    <property type="entry name" value="4FE4S_FER_1"/>
    <property type="match status" value="1"/>
</dbReference>
<evidence type="ECO:0000256" key="4">
    <source>
        <dbReference type="ARBA" id="ARBA00022485"/>
    </source>
</evidence>
<dbReference type="InterPro" id="IPR050123">
    <property type="entry name" value="Prok_molybdopt-oxidoreductase"/>
</dbReference>
<evidence type="ECO:0000256" key="5">
    <source>
        <dbReference type="ARBA" id="ARBA00022714"/>
    </source>
</evidence>
<dbReference type="PANTHER" id="PTHR43105:SF10">
    <property type="entry name" value="NADH-QUINONE OXIDOREDUCTASE SUBUNIT G"/>
    <property type="match status" value="1"/>
</dbReference>
<evidence type="ECO:0000256" key="13">
    <source>
        <dbReference type="ARBA" id="ARBA00023136"/>
    </source>
</evidence>
<dbReference type="InterPro" id="IPR017900">
    <property type="entry name" value="4Fe4S_Fe_S_CS"/>
</dbReference>
<evidence type="ECO:0000259" key="18">
    <source>
        <dbReference type="PROSITE" id="PS51839"/>
    </source>
</evidence>
<dbReference type="FunFam" id="3.10.20.740:FF:000004">
    <property type="entry name" value="NADH-quinone oxidoreductase"/>
    <property type="match status" value="1"/>
</dbReference>
<dbReference type="InterPro" id="IPR017896">
    <property type="entry name" value="4Fe4S_Fe-S-bd"/>
</dbReference>
<dbReference type="Gene3D" id="3.30.70.20">
    <property type="match status" value="1"/>
</dbReference>
<reference evidence="20" key="2">
    <citation type="submission" date="2019-02" db="EMBL/GenBank/DDBJ databases">
        <title>Granulicella sibirica sp. nov., a psychrotolerant acidobacterium isolated from an organic soil layer in forested tundra, West Siberia.</title>
        <authorList>
            <person name="Oshkin I.Y."/>
            <person name="Kulichevskaya I.S."/>
            <person name="Rijpstra W.I.C."/>
            <person name="Sinninghe Damste J.S."/>
            <person name="Rakitin A.L."/>
            <person name="Ravin N.V."/>
            <person name="Dedysh S.N."/>
        </authorList>
    </citation>
    <scope>NUCLEOTIDE SEQUENCE [LARGE SCALE GENOMIC DNA]</scope>
    <source>
        <strain evidence="20">AF10</strain>
    </source>
</reference>